<sequence length="171" mass="19697">MRLLKTAIHPSVNANDPRQFTRLTGRAIALNGTDILLMYTARYEDYSLPGGGIDEGESIEQGLIRELQEETGAQNIKILNEFGLYEEYRPWYKDDFAVIHIKSYCYYCSIDEKLGQAQLEHYEQQNGMTAKWVNIYDAIAHNERTLANSDKQGLSIIRETYLLKQIAEQLK</sequence>
<dbReference type="EC" id="3.6.-.-" evidence="5"/>
<feature type="domain" description="Nudix hydrolase" evidence="4">
    <location>
        <begin position="20"/>
        <end position="158"/>
    </location>
</feature>
<proteinExistence type="inferred from homology"/>
<comment type="caution">
    <text evidence="5">The sequence shown here is derived from an EMBL/GenBank/DDBJ whole genome shotgun (WGS) entry which is preliminary data.</text>
</comment>
<gene>
    <name evidence="5" type="ORF">RC083_12220</name>
</gene>
<dbReference type="CDD" id="cd02883">
    <property type="entry name" value="NUDIX_Hydrolase"/>
    <property type="match status" value="1"/>
</dbReference>
<dbReference type="PANTHER" id="PTHR43046:SF15">
    <property type="entry name" value="MUTT_NUDIX FAMILY PROTEIN"/>
    <property type="match status" value="1"/>
</dbReference>
<keyword evidence="6" id="KW-1185">Reference proteome</keyword>
<dbReference type="Gene3D" id="3.90.79.10">
    <property type="entry name" value="Nucleoside Triphosphate Pyrophosphohydrolase"/>
    <property type="match status" value="1"/>
</dbReference>
<dbReference type="PROSITE" id="PS51462">
    <property type="entry name" value="NUDIX"/>
    <property type="match status" value="1"/>
</dbReference>
<evidence type="ECO:0000259" key="4">
    <source>
        <dbReference type="PROSITE" id="PS51462"/>
    </source>
</evidence>
<dbReference type="PANTHER" id="PTHR43046">
    <property type="entry name" value="GDP-MANNOSE MANNOSYL HYDROLASE"/>
    <property type="match status" value="1"/>
</dbReference>
<dbReference type="RefSeq" id="WP_138554016.1">
    <property type="nucleotide sequence ID" value="NZ_JAVIFY010000008.1"/>
</dbReference>
<dbReference type="EMBL" id="JAVIFY010000008">
    <property type="protein sequence ID" value="MDQ9092353.1"/>
    <property type="molecule type" value="Genomic_DNA"/>
</dbReference>
<dbReference type="InterPro" id="IPR015797">
    <property type="entry name" value="NUDIX_hydrolase-like_dom_sf"/>
</dbReference>
<protein>
    <submittedName>
        <fullName evidence="5">NUDIX hydrolase</fullName>
        <ecNumber evidence="5">3.6.-.-</ecNumber>
    </submittedName>
</protein>
<name>A0ABU1BCX7_PSEHA</name>
<evidence type="ECO:0000313" key="6">
    <source>
        <dbReference type="Proteomes" id="UP001226574"/>
    </source>
</evidence>
<dbReference type="InterPro" id="IPR020084">
    <property type="entry name" value="NUDIX_hydrolase_CS"/>
</dbReference>
<dbReference type="Proteomes" id="UP001226574">
    <property type="component" value="Unassembled WGS sequence"/>
</dbReference>
<dbReference type="SUPFAM" id="SSF55811">
    <property type="entry name" value="Nudix"/>
    <property type="match status" value="1"/>
</dbReference>
<reference evidence="5 6" key="1">
    <citation type="submission" date="2023-08" db="EMBL/GenBank/DDBJ databases">
        <title>Pseudoalteromonas haloplanktis LL1 genome.</title>
        <authorList>
            <person name="Wu S."/>
        </authorList>
    </citation>
    <scope>NUCLEOTIDE SEQUENCE [LARGE SCALE GENOMIC DNA]</scope>
    <source>
        <strain evidence="5 6">LL1</strain>
    </source>
</reference>
<comment type="cofactor">
    <cofactor evidence="1">
        <name>Mg(2+)</name>
        <dbReference type="ChEBI" id="CHEBI:18420"/>
    </cofactor>
</comment>
<evidence type="ECO:0000256" key="1">
    <source>
        <dbReference type="ARBA" id="ARBA00001946"/>
    </source>
</evidence>
<keyword evidence="2 3" id="KW-0378">Hydrolase</keyword>
<evidence type="ECO:0000256" key="3">
    <source>
        <dbReference type="RuleBase" id="RU003476"/>
    </source>
</evidence>
<dbReference type="Pfam" id="PF00293">
    <property type="entry name" value="NUDIX"/>
    <property type="match status" value="1"/>
</dbReference>
<evidence type="ECO:0000313" key="5">
    <source>
        <dbReference type="EMBL" id="MDQ9092353.1"/>
    </source>
</evidence>
<dbReference type="PROSITE" id="PS00893">
    <property type="entry name" value="NUDIX_BOX"/>
    <property type="match status" value="1"/>
</dbReference>
<dbReference type="GO" id="GO:0016787">
    <property type="term" value="F:hydrolase activity"/>
    <property type="evidence" value="ECO:0007669"/>
    <property type="project" value="UniProtKB-KW"/>
</dbReference>
<dbReference type="InterPro" id="IPR020476">
    <property type="entry name" value="Nudix_hydrolase"/>
</dbReference>
<accession>A0ABU1BCX7</accession>
<evidence type="ECO:0000256" key="2">
    <source>
        <dbReference type="ARBA" id="ARBA00022801"/>
    </source>
</evidence>
<comment type="similarity">
    <text evidence="3">Belongs to the Nudix hydrolase family.</text>
</comment>
<dbReference type="PRINTS" id="PR00502">
    <property type="entry name" value="NUDIXFAMILY"/>
</dbReference>
<organism evidence="5 6">
    <name type="scientific">Pseudoalteromonas haloplanktis</name>
    <name type="common">Alteromonas haloplanktis</name>
    <dbReference type="NCBI Taxonomy" id="228"/>
    <lineage>
        <taxon>Bacteria</taxon>
        <taxon>Pseudomonadati</taxon>
        <taxon>Pseudomonadota</taxon>
        <taxon>Gammaproteobacteria</taxon>
        <taxon>Alteromonadales</taxon>
        <taxon>Pseudoalteromonadaceae</taxon>
        <taxon>Pseudoalteromonas</taxon>
    </lineage>
</organism>
<dbReference type="InterPro" id="IPR000086">
    <property type="entry name" value="NUDIX_hydrolase_dom"/>
</dbReference>